<evidence type="ECO:0000313" key="3">
    <source>
        <dbReference type="Proteomes" id="UP000065807"/>
    </source>
</evidence>
<dbReference type="InterPro" id="IPR003779">
    <property type="entry name" value="CMD-like"/>
</dbReference>
<feature type="domain" description="Carboxymuconolactone decarboxylase-like" evidence="1">
    <location>
        <begin position="12"/>
        <end position="74"/>
    </location>
</feature>
<keyword evidence="2" id="KW-0575">Peroxidase</keyword>
<gene>
    <name evidence="2" type="ORF">LIP_1889</name>
</gene>
<keyword evidence="3" id="KW-1185">Reference proteome</keyword>
<dbReference type="GO" id="GO:0051920">
    <property type="term" value="F:peroxiredoxin activity"/>
    <property type="evidence" value="ECO:0007669"/>
    <property type="project" value="InterPro"/>
</dbReference>
<dbReference type="EMBL" id="AP014924">
    <property type="protein sequence ID" value="BAS27730.1"/>
    <property type="molecule type" value="Genomic_DNA"/>
</dbReference>
<dbReference type="Pfam" id="PF02627">
    <property type="entry name" value="CMD"/>
    <property type="match status" value="1"/>
</dbReference>
<dbReference type="Gene3D" id="1.20.1290.10">
    <property type="entry name" value="AhpD-like"/>
    <property type="match status" value="1"/>
</dbReference>
<dbReference type="InterPro" id="IPR004675">
    <property type="entry name" value="AhpD_core"/>
</dbReference>
<dbReference type="SUPFAM" id="SSF69118">
    <property type="entry name" value="AhpD-like"/>
    <property type="match status" value="1"/>
</dbReference>
<dbReference type="PANTHER" id="PTHR33930:SF2">
    <property type="entry name" value="BLR3452 PROTEIN"/>
    <property type="match status" value="1"/>
</dbReference>
<proteinExistence type="predicted"/>
<accession>A0A0K2SKW0</accession>
<evidence type="ECO:0000259" key="1">
    <source>
        <dbReference type="Pfam" id="PF02627"/>
    </source>
</evidence>
<dbReference type="RefSeq" id="WP_269433331.1">
    <property type="nucleotide sequence ID" value="NZ_AP014924.1"/>
</dbReference>
<dbReference type="Proteomes" id="UP000065807">
    <property type="component" value="Chromosome"/>
</dbReference>
<organism evidence="2 3">
    <name type="scientific">Limnochorda pilosa</name>
    <dbReference type="NCBI Taxonomy" id="1555112"/>
    <lineage>
        <taxon>Bacteria</taxon>
        <taxon>Bacillati</taxon>
        <taxon>Bacillota</taxon>
        <taxon>Limnochordia</taxon>
        <taxon>Limnochordales</taxon>
        <taxon>Limnochordaceae</taxon>
        <taxon>Limnochorda</taxon>
    </lineage>
</organism>
<dbReference type="PATRIC" id="fig|1555112.3.peg.1920"/>
<dbReference type="InterPro" id="IPR029032">
    <property type="entry name" value="AhpD-like"/>
</dbReference>
<sequence>MGLEDSGRTKESPQRAELMSLAIAIVVHCEGCIACHVHDALDHGASREEVAETVGVAVMMGGGPSVVYGSLALEALEQFLAQDGPKP</sequence>
<dbReference type="AlphaFoldDB" id="A0A0K2SKW0"/>
<keyword evidence="2" id="KW-0560">Oxidoreductase</keyword>
<reference evidence="3" key="1">
    <citation type="submission" date="2015-07" db="EMBL/GenBank/DDBJ databases">
        <title>Complete genome sequence and phylogenetic analysis of Limnochorda pilosa.</title>
        <authorList>
            <person name="Watanabe M."/>
            <person name="Kojima H."/>
            <person name="Fukui M."/>
        </authorList>
    </citation>
    <scope>NUCLEOTIDE SEQUENCE [LARGE SCALE GENOMIC DNA]</scope>
    <source>
        <strain evidence="3">HC45</strain>
    </source>
</reference>
<evidence type="ECO:0000313" key="2">
    <source>
        <dbReference type="EMBL" id="BAS27730.1"/>
    </source>
</evidence>
<protein>
    <submittedName>
        <fullName evidence="2">Alkylhydroperoxidase</fullName>
    </submittedName>
</protein>
<reference evidence="3" key="2">
    <citation type="journal article" date="2016" name="Int. J. Syst. Evol. Microbiol.">
        <title>Complete genome sequence and cell structure of Limnochorda pilosa, a Gram-negative spore-former within the phylum Firmicutes.</title>
        <authorList>
            <person name="Watanabe M."/>
            <person name="Kojima H."/>
            <person name="Fukui M."/>
        </authorList>
    </citation>
    <scope>NUCLEOTIDE SEQUENCE [LARGE SCALE GENOMIC DNA]</scope>
    <source>
        <strain evidence="3">HC45</strain>
    </source>
</reference>
<dbReference type="NCBIfam" id="TIGR00778">
    <property type="entry name" value="ahpD_dom"/>
    <property type="match status" value="1"/>
</dbReference>
<dbReference type="KEGG" id="lpil:LIP_1889"/>
<dbReference type="PANTHER" id="PTHR33930">
    <property type="entry name" value="ALKYL HYDROPEROXIDE REDUCTASE AHPD"/>
    <property type="match status" value="1"/>
</dbReference>
<dbReference type="STRING" id="1555112.LIP_1889"/>
<name>A0A0K2SKW0_LIMPI</name>